<dbReference type="Pfam" id="PF03101">
    <property type="entry name" value="FAR1"/>
    <property type="match status" value="1"/>
</dbReference>
<dbReference type="PANTHER" id="PTHR47718:SF2">
    <property type="entry name" value="PROTEIN FAR1-RELATED SEQUENCE 5-LIKE"/>
    <property type="match status" value="1"/>
</dbReference>
<keyword evidence="1" id="KW-0472">Membrane</keyword>
<dbReference type="InterPro" id="IPR004330">
    <property type="entry name" value="FAR1_DNA_bnd_dom"/>
</dbReference>
<name>A0AAE0EHB7_9ROSI</name>
<sequence length="256" mass="29436">MSTLRACVPLEKTTYIKCYLVPPKLMLCLIQHHCTIAFNLFLSFMAFLHLICFISHITNAVGEPSFADGGCKPNFGMEFDSEETAYKFYNEYAGKMGFSIRMEAVVKNKHTGEVTSRIFVCSNEGFRSKDKRYSLTKHPRVETRTGCDAQMSIKLNRKSGGRESLGYIKQDIKNYLQSKRQKQLAFGEAGSLLKYFHKQILENPSFFHVKQLDNEEQITNILWDDAKMILDYGQFGDMRLEKMKRETARLKTNVGS</sequence>
<proteinExistence type="predicted"/>
<accession>A0AAE0EHB7</accession>
<feature type="domain" description="FAR1" evidence="2">
    <location>
        <begin position="87"/>
        <end position="158"/>
    </location>
</feature>
<keyword evidence="1" id="KW-1133">Transmembrane helix</keyword>
<dbReference type="PANTHER" id="PTHR47718">
    <property type="entry name" value="OS01G0519700 PROTEIN"/>
    <property type="match status" value="1"/>
</dbReference>
<evidence type="ECO:0000259" key="2">
    <source>
        <dbReference type="Pfam" id="PF03101"/>
    </source>
</evidence>
<evidence type="ECO:0000256" key="1">
    <source>
        <dbReference type="SAM" id="Phobius"/>
    </source>
</evidence>
<dbReference type="AlphaFoldDB" id="A0AAE0EHB7"/>
<keyword evidence="4" id="KW-1185">Reference proteome</keyword>
<reference evidence="3" key="1">
    <citation type="journal article" date="2023" name="Plant J.">
        <title>Genome sequences and population genomics provide insights into the demographic history, inbreeding, and mutation load of two 'living fossil' tree species of Dipteronia.</title>
        <authorList>
            <person name="Feng Y."/>
            <person name="Comes H.P."/>
            <person name="Chen J."/>
            <person name="Zhu S."/>
            <person name="Lu R."/>
            <person name="Zhang X."/>
            <person name="Li P."/>
            <person name="Qiu J."/>
            <person name="Olsen K.M."/>
            <person name="Qiu Y."/>
        </authorList>
    </citation>
    <scope>NUCLEOTIDE SEQUENCE</scope>
    <source>
        <strain evidence="3">NBL</strain>
    </source>
</reference>
<keyword evidence="1" id="KW-0812">Transmembrane</keyword>
<dbReference type="EMBL" id="JANJYJ010000001">
    <property type="protein sequence ID" value="KAK3228458.1"/>
    <property type="molecule type" value="Genomic_DNA"/>
</dbReference>
<organism evidence="3 4">
    <name type="scientific">Dipteronia sinensis</name>
    <dbReference type="NCBI Taxonomy" id="43782"/>
    <lineage>
        <taxon>Eukaryota</taxon>
        <taxon>Viridiplantae</taxon>
        <taxon>Streptophyta</taxon>
        <taxon>Embryophyta</taxon>
        <taxon>Tracheophyta</taxon>
        <taxon>Spermatophyta</taxon>
        <taxon>Magnoliopsida</taxon>
        <taxon>eudicotyledons</taxon>
        <taxon>Gunneridae</taxon>
        <taxon>Pentapetalae</taxon>
        <taxon>rosids</taxon>
        <taxon>malvids</taxon>
        <taxon>Sapindales</taxon>
        <taxon>Sapindaceae</taxon>
        <taxon>Hippocastanoideae</taxon>
        <taxon>Acereae</taxon>
        <taxon>Dipteronia</taxon>
    </lineage>
</organism>
<protein>
    <recommendedName>
        <fullName evidence="2">FAR1 domain-containing protein</fullName>
    </recommendedName>
</protein>
<evidence type="ECO:0000313" key="3">
    <source>
        <dbReference type="EMBL" id="KAK3228458.1"/>
    </source>
</evidence>
<gene>
    <name evidence="3" type="ORF">Dsin_000339</name>
</gene>
<comment type="caution">
    <text evidence="3">The sequence shown here is derived from an EMBL/GenBank/DDBJ whole genome shotgun (WGS) entry which is preliminary data.</text>
</comment>
<dbReference type="Proteomes" id="UP001281410">
    <property type="component" value="Unassembled WGS sequence"/>
</dbReference>
<feature type="transmembrane region" description="Helical" evidence="1">
    <location>
        <begin position="36"/>
        <end position="57"/>
    </location>
</feature>
<evidence type="ECO:0000313" key="4">
    <source>
        <dbReference type="Proteomes" id="UP001281410"/>
    </source>
</evidence>